<evidence type="ECO:0000313" key="2">
    <source>
        <dbReference type="WBParaSite" id="PS1159_v2.g18311.t1"/>
    </source>
</evidence>
<accession>A0AC35FK72</accession>
<sequence>MAASTPVTTQQLILPKPKAPQPVPLIFVPVNITLTNGLCNNERGQISLIARTIPSAPPPLPPPSLLKQCRRRIPILIDQKSIKKNLQLNKQTLQTKLLHRPESSQLIERGILRCDFF</sequence>
<reference evidence="2" key="1">
    <citation type="submission" date="2022-11" db="UniProtKB">
        <authorList>
            <consortium name="WormBaseParasite"/>
        </authorList>
    </citation>
    <scope>IDENTIFICATION</scope>
</reference>
<dbReference type="Proteomes" id="UP000887580">
    <property type="component" value="Unplaced"/>
</dbReference>
<organism evidence="1 2">
    <name type="scientific">Panagrolaimus sp. PS1159</name>
    <dbReference type="NCBI Taxonomy" id="55785"/>
    <lineage>
        <taxon>Eukaryota</taxon>
        <taxon>Metazoa</taxon>
        <taxon>Ecdysozoa</taxon>
        <taxon>Nematoda</taxon>
        <taxon>Chromadorea</taxon>
        <taxon>Rhabditida</taxon>
        <taxon>Tylenchina</taxon>
        <taxon>Panagrolaimomorpha</taxon>
        <taxon>Panagrolaimoidea</taxon>
        <taxon>Panagrolaimidae</taxon>
        <taxon>Panagrolaimus</taxon>
    </lineage>
</organism>
<proteinExistence type="predicted"/>
<evidence type="ECO:0000313" key="1">
    <source>
        <dbReference type="Proteomes" id="UP000887580"/>
    </source>
</evidence>
<protein>
    <submittedName>
        <fullName evidence="2">Uncharacterized protein</fullName>
    </submittedName>
</protein>
<name>A0AC35FK72_9BILA</name>
<dbReference type="WBParaSite" id="PS1159_v2.g18311.t1">
    <property type="protein sequence ID" value="PS1159_v2.g18311.t1"/>
    <property type="gene ID" value="PS1159_v2.g18311"/>
</dbReference>